<evidence type="ECO:0000256" key="2">
    <source>
        <dbReference type="SAM" id="SignalP"/>
    </source>
</evidence>
<reference evidence="3 4" key="1">
    <citation type="submission" date="2023-04" db="EMBL/GenBank/DDBJ databases">
        <title>Funneling lignin-derived compounds into biodiesel using alkali-halophilic Citricoccus sp. P2.</title>
        <authorList>
            <person name="Luo C.-B."/>
        </authorList>
    </citation>
    <scope>NUCLEOTIDE SEQUENCE [LARGE SCALE GENOMIC DNA]</scope>
    <source>
        <strain evidence="3 4">P2</strain>
    </source>
</reference>
<gene>
    <name evidence="3" type="ORF">P8192_09205</name>
</gene>
<name>A0ABY8H4K8_9MICC</name>
<evidence type="ECO:0000256" key="1">
    <source>
        <dbReference type="SAM" id="MobiDB-lite"/>
    </source>
</evidence>
<keyword evidence="4" id="KW-1185">Reference proteome</keyword>
<evidence type="ECO:0000313" key="4">
    <source>
        <dbReference type="Proteomes" id="UP001219037"/>
    </source>
</evidence>
<feature type="signal peptide" evidence="2">
    <location>
        <begin position="1"/>
        <end position="25"/>
    </location>
</feature>
<dbReference type="EMBL" id="CP121252">
    <property type="protein sequence ID" value="WFP15583.1"/>
    <property type="molecule type" value="Genomic_DNA"/>
</dbReference>
<feature type="compositionally biased region" description="Low complexity" evidence="1">
    <location>
        <begin position="57"/>
        <end position="69"/>
    </location>
</feature>
<accession>A0ABY8H4K8</accession>
<feature type="region of interest" description="Disordered" evidence="1">
    <location>
        <begin position="28"/>
        <end position="93"/>
    </location>
</feature>
<protein>
    <submittedName>
        <fullName evidence="3">Uncharacterized protein</fullName>
    </submittedName>
</protein>
<feature type="compositionally biased region" description="Polar residues" evidence="1">
    <location>
        <begin position="80"/>
        <end position="90"/>
    </location>
</feature>
<keyword evidence="2" id="KW-0732">Signal</keyword>
<proteinExistence type="predicted"/>
<dbReference type="Proteomes" id="UP001219037">
    <property type="component" value="Chromosome"/>
</dbReference>
<dbReference type="RefSeq" id="WP_278156453.1">
    <property type="nucleotide sequence ID" value="NZ_CP121252.1"/>
</dbReference>
<dbReference type="PROSITE" id="PS51257">
    <property type="entry name" value="PROKAR_LIPOPROTEIN"/>
    <property type="match status" value="1"/>
</dbReference>
<sequence>MAATSRRHSLSVLALASVLGLTVTACSSDADTDAEPSDTVTVTTEPTDNEPSESDAGTPDPSQSPSDDTSGSDDAAESPATETFTSQGGTFSFEVPEGWTAETVGYDASSNQYNGVARESIEISSPMGDITVNAILHAGAIDTDGWRAQHWRTVHVEELDLPSRDSAEHVYLRTNVQWLGANDRDHNVEDMGWETGEYRTVSEIVSSPEAPETGDSDPASQPGWAYFAPLSGNYEGETTLISVIFTQELMEYLTGKSGREDTVAAFLEDERYQTTTDNLRSIEYDEPADEDMPLPG</sequence>
<organism evidence="3 4">
    <name type="scientific">Citricoccus muralis</name>
    <dbReference type="NCBI Taxonomy" id="169134"/>
    <lineage>
        <taxon>Bacteria</taxon>
        <taxon>Bacillati</taxon>
        <taxon>Actinomycetota</taxon>
        <taxon>Actinomycetes</taxon>
        <taxon>Micrococcales</taxon>
        <taxon>Micrococcaceae</taxon>
        <taxon>Citricoccus</taxon>
    </lineage>
</organism>
<feature type="chain" id="PRO_5046566145" evidence="2">
    <location>
        <begin position="26"/>
        <end position="296"/>
    </location>
</feature>
<evidence type="ECO:0000313" key="3">
    <source>
        <dbReference type="EMBL" id="WFP15583.1"/>
    </source>
</evidence>